<name>A0A6C0EQQ0_9ZZZZ</name>
<proteinExistence type="predicted"/>
<evidence type="ECO:0000313" key="1">
    <source>
        <dbReference type="EMBL" id="QHT30843.1"/>
    </source>
</evidence>
<accession>A0A6C0EQQ0</accession>
<sequence>MEWLLWTYRQIYSCKRKLCPSRPIPRHEVPVNKLPWFWIGAEFPHKIETVTDIVNNHIQYGNQITPEFLSEVTGYTNVKMWRYVDVTTLEEREFPPGGFVIENVA</sequence>
<dbReference type="AlphaFoldDB" id="A0A6C0EQQ0"/>
<dbReference type="EMBL" id="MN738913">
    <property type="protein sequence ID" value="QHT30843.1"/>
    <property type="molecule type" value="Genomic_DNA"/>
</dbReference>
<protein>
    <submittedName>
        <fullName evidence="1">Uncharacterized protein</fullName>
    </submittedName>
</protein>
<organism evidence="1">
    <name type="scientific">viral metagenome</name>
    <dbReference type="NCBI Taxonomy" id="1070528"/>
    <lineage>
        <taxon>unclassified sequences</taxon>
        <taxon>metagenomes</taxon>
        <taxon>organismal metagenomes</taxon>
    </lineage>
</organism>
<reference evidence="1" key="1">
    <citation type="journal article" date="2020" name="Nature">
        <title>Giant virus diversity and host interactions through global metagenomics.</title>
        <authorList>
            <person name="Schulz F."/>
            <person name="Roux S."/>
            <person name="Paez-Espino D."/>
            <person name="Jungbluth S."/>
            <person name="Walsh D.A."/>
            <person name="Denef V.J."/>
            <person name="McMahon K.D."/>
            <person name="Konstantinidis K.T."/>
            <person name="Eloe-Fadrosh E.A."/>
            <person name="Kyrpides N.C."/>
            <person name="Woyke T."/>
        </authorList>
    </citation>
    <scope>NUCLEOTIDE SEQUENCE</scope>
    <source>
        <strain evidence="1">GVMAG-M-3300009151-50</strain>
    </source>
</reference>